<dbReference type="InterPro" id="IPR046093">
    <property type="entry name" value="DUF6111"/>
</dbReference>
<dbReference type="Proteomes" id="UP001380822">
    <property type="component" value="Unassembled WGS sequence"/>
</dbReference>
<keyword evidence="1" id="KW-0472">Membrane</keyword>
<evidence type="ECO:0000256" key="1">
    <source>
        <dbReference type="SAM" id="Phobius"/>
    </source>
</evidence>
<keyword evidence="3" id="KW-1185">Reference proteome</keyword>
<sequence>MLRVTLTQIGIFLLPFAAYALWLWFSKKAEKSEAWSRGHIFWLFITGGGLVIVSFIVMASYDDKHEGQTYRPAEFRNGVLTPGRYE</sequence>
<proteinExistence type="predicted"/>
<feature type="transmembrane region" description="Helical" evidence="1">
    <location>
        <begin position="40"/>
        <end position="61"/>
    </location>
</feature>
<feature type="transmembrane region" description="Helical" evidence="1">
    <location>
        <begin position="6"/>
        <end position="25"/>
    </location>
</feature>
<dbReference type="Pfam" id="PF19606">
    <property type="entry name" value="DUF6111"/>
    <property type="match status" value="1"/>
</dbReference>
<evidence type="ECO:0000313" key="2">
    <source>
        <dbReference type="EMBL" id="MEH0098639.1"/>
    </source>
</evidence>
<organism evidence="2 3">
    <name type="scientific">Pannonibacter anstelovis</name>
    <dbReference type="NCBI Taxonomy" id="3121537"/>
    <lineage>
        <taxon>Bacteria</taxon>
        <taxon>Pseudomonadati</taxon>
        <taxon>Pseudomonadota</taxon>
        <taxon>Alphaproteobacteria</taxon>
        <taxon>Hyphomicrobiales</taxon>
        <taxon>Stappiaceae</taxon>
        <taxon>Pannonibacter</taxon>
    </lineage>
</organism>
<dbReference type="EMBL" id="JBAKBE010000016">
    <property type="protein sequence ID" value="MEH0098639.1"/>
    <property type="molecule type" value="Genomic_DNA"/>
</dbReference>
<accession>A0ABU7ZTV9</accession>
<keyword evidence="1" id="KW-1133">Transmembrane helix</keyword>
<name>A0ABU7ZTV9_9HYPH</name>
<protein>
    <submittedName>
        <fullName evidence="2">DUF6111 family protein</fullName>
    </submittedName>
</protein>
<dbReference type="RefSeq" id="WP_334253156.1">
    <property type="nucleotide sequence ID" value="NZ_JBAKBE010000016.1"/>
</dbReference>
<keyword evidence="1" id="KW-0812">Transmembrane</keyword>
<comment type="caution">
    <text evidence="2">The sequence shown here is derived from an EMBL/GenBank/DDBJ whole genome shotgun (WGS) entry which is preliminary data.</text>
</comment>
<evidence type="ECO:0000313" key="3">
    <source>
        <dbReference type="Proteomes" id="UP001380822"/>
    </source>
</evidence>
<gene>
    <name evidence="2" type="ORF">V6L76_20430</name>
</gene>
<reference evidence="2 3" key="1">
    <citation type="submission" date="2024-02" db="EMBL/GenBank/DDBJ databases">
        <title>A new putative Pannonibacter species isolated from two cases of bloodstream infections in paediatric patients.</title>
        <authorList>
            <person name="Castellana S."/>
            <person name="De Laurentiis V."/>
            <person name="Grassi M."/>
            <person name="De Leonardis F."/>
            <person name="Mosca A."/>
            <person name="De Carlo C."/>
            <person name="Sparapano E."/>
            <person name="Ronga L."/>
            <person name="Santacroce L."/>
            <person name="Chironna M."/>
            <person name="De Robertis A."/>
            <person name="Bianco A."/>
            <person name="Del Sambro L."/>
            <person name="Capozzi L."/>
            <person name="Parisi A."/>
        </authorList>
    </citation>
    <scope>NUCLEOTIDE SEQUENCE [LARGE SCALE GENOMIC DNA]</scope>
    <source>
        <strain evidence="2 3">Pt2</strain>
    </source>
</reference>